<dbReference type="InterPro" id="IPR027417">
    <property type="entry name" value="P-loop_NTPase"/>
</dbReference>
<feature type="non-terminal residue" evidence="2">
    <location>
        <position position="1"/>
    </location>
</feature>
<dbReference type="InterPro" id="IPR041664">
    <property type="entry name" value="AAA_16"/>
</dbReference>
<dbReference type="SUPFAM" id="SSF52540">
    <property type="entry name" value="P-loop containing nucleoside triphosphate hydrolases"/>
    <property type="match status" value="1"/>
</dbReference>
<feature type="domain" description="Orc1-like AAA ATPase" evidence="1">
    <location>
        <begin position="14"/>
        <end position="158"/>
    </location>
</feature>
<comment type="caution">
    <text evidence="2">The sequence shown here is derived from an EMBL/GenBank/DDBJ whole genome shotgun (WGS) entry which is preliminary data.</text>
</comment>
<evidence type="ECO:0000313" key="2">
    <source>
        <dbReference type="EMBL" id="MDR9778110.1"/>
    </source>
</evidence>
<feature type="non-terminal residue" evidence="2">
    <location>
        <position position="170"/>
    </location>
</feature>
<dbReference type="RefSeq" id="WP_310866235.1">
    <property type="nucleotide sequence ID" value="NZ_JAVLSF010000477.1"/>
</dbReference>
<sequence length="170" mass="18259">DVVRPRRVAGTYERGRTVLGEAGLGKSSLVRRIARDAAEHGDWVTSQLRLPQGADPLKLLASALLDLAGRAGITAAREQRMKDLLDRVEQLSVAGWSIGLRSAPGPDPHVAVTELLIEICRAAMAHDDRMVLIHLDEVQNITDDAALSQLLIALGDALSHTEQVRVPGGV</sequence>
<protein>
    <submittedName>
        <fullName evidence="2">AAA family ATPase</fullName>
    </submittedName>
</protein>
<name>A0AAJ2LMZ4_9HYPH</name>
<dbReference type="Gene3D" id="3.40.50.300">
    <property type="entry name" value="P-loop containing nucleotide triphosphate hydrolases"/>
    <property type="match status" value="1"/>
</dbReference>
<accession>A0AAJ2LMZ4</accession>
<evidence type="ECO:0000313" key="3">
    <source>
        <dbReference type="Proteomes" id="UP001268610"/>
    </source>
</evidence>
<dbReference type="AlphaFoldDB" id="A0AAJ2LMZ4"/>
<reference evidence="2" key="1">
    <citation type="submission" date="2023-04" db="EMBL/GenBank/DDBJ databases">
        <title>Genomic characterization of faba bean (Vicia faba) microsymbionts in Mexican soils.</title>
        <authorList>
            <person name="Rivera Orduna F.N."/>
            <person name="Guevara-Luna J."/>
            <person name="Yan J."/>
            <person name="Arroyo-Herrera I."/>
            <person name="Li Y."/>
            <person name="Vasquez-Murrieta M.S."/>
            <person name="Wang E.T."/>
        </authorList>
    </citation>
    <scope>NUCLEOTIDE SEQUENCE</scope>
    <source>
        <strain evidence="2">CH26</strain>
    </source>
</reference>
<proteinExistence type="predicted"/>
<evidence type="ECO:0000259" key="1">
    <source>
        <dbReference type="Pfam" id="PF13191"/>
    </source>
</evidence>
<dbReference type="Proteomes" id="UP001268610">
    <property type="component" value="Unassembled WGS sequence"/>
</dbReference>
<dbReference type="EMBL" id="JAVLSF010000477">
    <property type="protein sequence ID" value="MDR9778110.1"/>
    <property type="molecule type" value="Genomic_DNA"/>
</dbReference>
<dbReference type="Pfam" id="PF13191">
    <property type="entry name" value="AAA_16"/>
    <property type="match status" value="1"/>
</dbReference>
<gene>
    <name evidence="2" type="ORF">RJJ65_36860</name>
</gene>
<organism evidence="2 3">
    <name type="scientific">Rhizobium hidalgonense</name>
    <dbReference type="NCBI Taxonomy" id="1538159"/>
    <lineage>
        <taxon>Bacteria</taxon>
        <taxon>Pseudomonadati</taxon>
        <taxon>Pseudomonadota</taxon>
        <taxon>Alphaproteobacteria</taxon>
        <taxon>Hyphomicrobiales</taxon>
        <taxon>Rhizobiaceae</taxon>
        <taxon>Rhizobium/Agrobacterium group</taxon>
        <taxon>Rhizobium</taxon>
    </lineage>
</organism>